<evidence type="ECO:0000259" key="4">
    <source>
        <dbReference type="Pfam" id="PF13649"/>
    </source>
</evidence>
<accession>A0A9K3LYL6</accession>
<dbReference type="Pfam" id="PF13649">
    <property type="entry name" value="Methyltransf_25"/>
    <property type="match status" value="1"/>
</dbReference>
<dbReference type="GO" id="GO:0008168">
    <property type="term" value="F:methyltransferase activity"/>
    <property type="evidence" value="ECO:0007669"/>
    <property type="project" value="UniProtKB-KW"/>
</dbReference>
<evidence type="ECO:0000256" key="1">
    <source>
        <dbReference type="ARBA" id="ARBA00022603"/>
    </source>
</evidence>
<name>A0A9K3LYL6_9STRA</name>
<feature type="domain" description="Methyltransferase" evidence="4">
    <location>
        <begin position="274"/>
        <end position="363"/>
    </location>
</feature>
<feature type="compositionally biased region" description="Polar residues" evidence="3">
    <location>
        <begin position="56"/>
        <end position="68"/>
    </location>
</feature>
<dbReference type="InterPro" id="IPR041698">
    <property type="entry name" value="Methyltransf_25"/>
</dbReference>
<reference evidence="5" key="1">
    <citation type="journal article" date="2021" name="Sci. Rep.">
        <title>Diploid genomic architecture of Nitzschia inconspicua, an elite biomass production diatom.</title>
        <authorList>
            <person name="Oliver A."/>
            <person name="Podell S."/>
            <person name="Pinowska A."/>
            <person name="Traller J.C."/>
            <person name="Smith S.R."/>
            <person name="McClure R."/>
            <person name="Beliaev A."/>
            <person name="Bohutskyi P."/>
            <person name="Hill E.A."/>
            <person name="Rabines A."/>
            <person name="Zheng H."/>
            <person name="Allen L.Z."/>
            <person name="Kuo A."/>
            <person name="Grigoriev I.V."/>
            <person name="Allen A.E."/>
            <person name="Hazlebeck D."/>
            <person name="Allen E.E."/>
        </authorList>
    </citation>
    <scope>NUCLEOTIDE SEQUENCE</scope>
    <source>
        <strain evidence="5">Hildebrandi</strain>
    </source>
</reference>
<gene>
    <name evidence="5" type="ORF">IV203_027232</name>
</gene>
<feature type="compositionally biased region" description="Low complexity" evidence="3">
    <location>
        <begin position="1"/>
        <end position="15"/>
    </location>
</feature>
<evidence type="ECO:0000313" key="6">
    <source>
        <dbReference type="Proteomes" id="UP000693970"/>
    </source>
</evidence>
<feature type="compositionally biased region" description="Basic and acidic residues" evidence="3">
    <location>
        <begin position="26"/>
        <end position="37"/>
    </location>
</feature>
<dbReference type="CDD" id="cd02440">
    <property type="entry name" value="AdoMet_MTases"/>
    <property type="match status" value="1"/>
</dbReference>
<reference evidence="5" key="2">
    <citation type="submission" date="2021-04" db="EMBL/GenBank/DDBJ databases">
        <authorList>
            <person name="Podell S."/>
        </authorList>
    </citation>
    <scope>NUCLEOTIDE SEQUENCE</scope>
    <source>
        <strain evidence="5">Hildebrandi</strain>
    </source>
</reference>
<dbReference type="EMBL" id="JAGRRH010000005">
    <property type="protein sequence ID" value="KAG7369486.1"/>
    <property type="molecule type" value="Genomic_DNA"/>
</dbReference>
<keyword evidence="2" id="KW-0808">Transferase</keyword>
<dbReference type="InterPro" id="IPR051052">
    <property type="entry name" value="Diverse_substrate_MTase"/>
</dbReference>
<sequence>MTSHLKNGSHNNNNNKNDDDSEDDFFGFHDSDHNNHEEVEEEHEEDHNNDPFASPPSASFNHNNANNDDTMIQRQRRSKEQELRMAAYHQAFDEYQDTSLQEGFEQGVYETFDTAIRIGKLLGHATTHQKLVMKSTSDQVDPRVDEATTVTRDFFSKQFQKEDISTNDSSNSNNNCTVQLESLEQTLQTIMKKEEPSSMALTLTTTNNDSDHSTTPGAKNMAFYSKFDTLHGKDSRKTWYNDATQAYMEARPTYPSHMIQRALQEANLDPPAHILEVGCGPGTATLPLAQLGFTVTAMDPAPQNCVAAREQCQEFHRRVTIVESTLEDYQHPDNLTPISAILCPTSFHWISLDAACQKTAQLLLQSNPTGRTGCLLLWWAMPPQPTLEICDRLQDVYDAMEESNLGRDMRQYCNQHQIIASLDAMRLRLNESGYYHSNDVPLRLEDVTFRYTPERYVTLLSTLSPYIALEETKRKVLLERILQRLHTICDEQETTELLMTGFFGTQCFWVKNQTKTERSDPSIDPK</sequence>
<dbReference type="PANTHER" id="PTHR44942">
    <property type="entry name" value="METHYLTRANSF_11 DOMAIN-CONTAINING PROTEIN"/>
    <property type="match status" value="1"/>
</dbReference>
<organism evidence="5 6">
    <name type="scientific">Nitzschia inconspicua</name>
    <dbReference type="NCBI Taxonomy" id="303405"/>
    <lineage>
        <taxon>Eukaryota</taxon>
        <taxon>Sar</taxon>
        <taxon>Stramenopiles</taxon>
        <taxon>Ochrophyta</taxon>
        <taxon>Bacillariophyta</taxon>
        <taxon>Bacillariophyceae</taxon>
        <taxon>Bacillariophycidae</taxon>
        <taxon>Bacillariales</taxon>
        <taxon>Bacillariaceae</taxon>
        <taxon>Nitzschia</taxon>
    </lineage>
</organism>
<dbReference type="AlphaFoldDB" id="A0A9K3LYL6"/>
<proteinExistence type="predicted"/>
<protein>
    <submittedName>
        <fullName evidence="5">Methylase</fullName>
    </submittedName>
</protein>
<comment type="caution">
    <text evidence="5">The sequence shown here is derived from an EMBL/GenBank/DDBJ whole genome shotgun (WGS) entry which is preliminary data.</text>
</comment>
<dbReference type="Proteomes" id="UP000693970">
    <property type="component" value="Unassembled WGS sequence"/>
</dbReference>
<evidence type="ECO:0000256" key="3">
    <source>
        <dbReference type="SAM" id="MobiDB-lite"/>
    </source>
</evidence>
<keyword evidence="1 5" id="KW-0489">Methyltransferase</keyword>
<evidence type="ECO:0000313" key="5">
    <source>
        <dbReference type="EMBL" id="KAG7369486.1"/>
    </source>
</evidence>
<dbReference type="OrthoDB" id="52030at2759"/>
<keyword evidence="6" id="KW-1185">Reference proteome</keyword>
<dbReference type="GO" id="GO:0032259">
    <property type="term" value="P:methylation"/>
    <property type="evidence" value="ECO:0007669"/>
    <property type="project" value="UniProtKB-KW"/>
</dbReference>
<dbReference type="PANTHER" id="PTHR44942:SF4">
    <property type="entry name" value="METHYLTRANSFERASE TYPE 11 DOMAIN-CONTAINING PROTEIN"/>
    <property type="match status" value="1"/>
</dbReference>
<evidence type="ECO:0000256" key="2">
    <source>
        <dbReference type="ARBA" id="ARBA00022679"/>
    </source>
</evidence>
<feature type="region of interest" description="Disordered" evidence="3">
    <location>
        <begin position="1"/>
        <end position="68"/>
    </location>
</feature>